<feature type="region of interest" description="Disordered" evidence="1">
    <location>
        <begin position="147"/>
        <end position="170"/>
    </location>
</feature>
<keyword evidence="3" id="KW-1185">Reference proteome</keyword>
<feature type="compositionally biased region" description="Polar residues" evidence="1">
    <location>
        <begin position="147"/>
        <end position="167"/>
    </location>
</feature>
<name>A0A6A5TK55_9PLEO</name>
<dbReference type="AlphaFoldDB" id="A0A6A5TK55"/>
<proteinExistence type="predicted"/>
<dbReference type="Proteomes" id="UP000800035">
    <property type="component" value="Unassembled WGS sequence"/>
</dbReference>
<evidence type="ECO:0000313" key="2">
    <source>
        <dbReference type="EMBL" id="KAF1952758.1"/>
    </source>
</evidence>
<gene>
    <name evidence="2" type="ORF">CC80DRAFT_169922</name>
</gene>
<feature type="compositionally biased region" description="Polar residues" evidence="1">
    <location>
        <begin position="107"/>
        <end position="127"/>
    </location>
</feature>
<dbReference type="EMBL" id="ML977008">
    <property type="protein sequence ID" value="KAF1952758.1"/>
    <property type="molecule type" value="Genomic_DNA"/>
</dbReference>
<accession>A0A6A5TK55</accession>
<protein>
    <submittedName>
        <fullName evidence="2">Uncharacterized protein</fullName>
    </submittedName>
</protein>
<sequence>MNFSTWSIAKTKVAAVQAFSDRGGVQEEDLRYDPRTFVKRPSKPLPQLAQMDFSQQYGQNGSYFQNHPQEQSPFMASHGPAVPFHPHQGMPTDTHPTHHQAGAHPDPNQNQPPYQACNPQVQNTGYPSTPPQEPNYIFADPIDYNTNANSYYHNSPPTDQYSQSNHPGGSPLQDYTLQRGATIGYPSYNYNTPPASFELTRAQTTPAETSHNCDNYRDAILGRCTVCQPVRSAINR</sequence>
<feature type="region of interest" description="Disordered" evidence="1">
    <location>
        <begin position="58"/>
        <end position="132"/>
    </location>
</feature>
<feature type="compositionally biased region" description="Polar residues" evidence="1">
    <location>
        <begin position="58"/>
        <end position="74"/>
    </location>
</feature>
<reference evidence="2" key="1">
    <citation type="journal article" date="2020" name="Stud. Mycol.">
        <title>101 Dothideomycetes genomes: a test case for predicting lifestyles and emergence of pathogens.</title>
        <authorList>
            <person name="Haridas S."/>
            <person name="Albert R."/>
            <person name="Binder M."/>
            <person name="Bloem J."/>
            <person name="Labutti K."/>
            <person name="Salamov A."/>
            <person name="Andreopoulos B."/>
            <person name="Baker S."/>
            <person name="Barry K."/>
            <person name="Bills G."/>
            <person name="Bluhm B."/>
            <person name="Cannon C."/>
            <person name="Castanera R."/>
            <person name="Culley D."/>
            <person name="Daum C."/>
            <person name="Ezra D."/>
            <person name="Gonzalez J."/>
            <person name="Henrissat B."/>
            <person name="Kuo A."/>
            <person name="Liang C."/>
            <person name="Lipzen A."/>
            <person name="Lutzoni F."/>
            <person name="Magnuson J."/>
            <person name="Mondo S."/>
            <person name="Nolan M."/>
            <person name="Ohm R."/>
            <person name="Pangilinan J."/>
            <person name="Park H.-J."/>
            <person name="Ramirez L."/>
            <person name="Alfaro M."/>
            <person name="Sun H."/>
            <person name="Tritt A."/>
            <person name="Yoshinaga Y."/>
            <person name="Zwiers L.-H."/>
            <person name="Turgeon B."/>
            <person name="Goodwin S."/>
            <person name="Spatafora J."/>
            <person name="Crous P."/>
            <person name="Grigoriev I."/>
        </authorList>
    </citation>
    <scope>NUCLEOTIDE SEQUENCE</scope>
    <source>
        <strain evidence="2">CBS 675.92</strain>
    </source>
</reference>
<evidence type="ECO:0000256" key="1">
    <source>
        <dbReference type="SAM" id="MobiDB-lite"/>
    </source>
</evidence>
<evidence type="ECO:0000313" key="3">
    <source>
        <dbReference type="Proteomes" id="UP000800035"/>
    </source>
</evidence>
<organism evidence="2 3">
    <name type="scientific">Byssothecium circinans</name>
    <dbReference type="NCBI Taxonomy" id="147558"/>
    <lineage>
        <taxon>Eukaryota</taxon>
        <taxon>Fungi</taxon>
        <taxon>Dikarya</taxon>
        <taxon>Ascomycota</taxon>
        <taxon>Pezizomycotina</taxon>
        <taxon>Dothideomycetes</taxon>
        <taxon>Pleosporomycetidae</taxon>
        <taxon>Pleosporales</taxon>
        <taxon>Massarineae</taxon>
        <taxon>Massarinaceae</taxon>
        <taxon>Byssothecium</taxon>
    </lineage>
</organism>